<feature type="compositionally biased region" description="Polar residues" evidence="1">
    <location>
        <begin position="388"/>
        <end position="399"/>
    </location>
</feature>
<evidence type="ECO:0000256" key="1">
    <source>
        <dbReference type="SAM" id="MobiDB-lite"/>
    </source>
</evidence>
<evidence type="ECO:0000313" key="3">
    <source>
        <dbReference type="Proteomes" id="UP000018144"/>
    </source>
</evidence>
<sequence length="612" mass="69369">MAAIVTPHNPTSGHYTQYHLVQAPTHQQQLVELQRPGQQQVIIQQAPSYQQHQMIHQQPTIVQTRIVHEEIQPTRQFVNFKNLRRLNTSQQWEHCEHITIAISPDELERKVRSHDTPGNDLVHIFTNMGIYRQRHVRKYEERLNNKETDPHNWRWVLEALGELRDKPKSTPHTFWAIFQRTPKKHQVQQPRQVRVHQPIIHHEPVQIVQAPPMQQISAAPAPALPAPQQVLQIQAAPGQQHQGPQYVHIQPASSTGGSSHAGYQHYSAAQYQQTVQQPQVHHGHQQQQPAYTPQYQAQQPQVHQQQRPAVHQAQRPAVHQQLPPQQTQQIQQRPALVQAPPVRQIAAPAPTTTAATAANAAKPRYTRPIPGPLNPVTGRANSPPPISYTRTSDIDLNQFRNREHSPMRGGGFPSPPHRERERREYFDDGASDDSASSYGSSAGTSITDYSTKRHPASAPLGSSHTHRVHQAPPTRQCSSREDIRHQQGPHASAPNLAQAPPNRNYTAEVRTSAPRKVHRNTYDIEVKFGPAPTAPQPPRPSHPARANSYTDSIPRSHLREEDYDSSDAEEYRKPGGLQRRGTTRYEAAGLVSYGSEHRSERRSEKTTRTKRW</sequence>
<dbReference type="STRING" id="1076935.U4LF06"/>
<proteinExistence type="predicted"/>
<evidence type="ECO:0000313" key="2">
    <source>
        <dbReference type="EMBL" id="CCX10027.1"/>
    </source>
</evidence>
<name>U4LF06_PYROM</name>
<feature type="compositionally biased region" description="Low complexity" evidence="1">
    <location>
        <begin position="270"/>
        <end position="334"/>
    </location>
</feature>
<reference evidence="2 3" key="1">
    <citation type="journal article" date="2013" name="PLoS Genet.">
        <title>The genome and development-dependent transcriptomes of Pyronema confluens: a window into fungal evolution.</title>
        <authorList>
            <person name="Traeger S."/>
            <person name="Altegoer F."/>
            <person name="Freitag M."/>
            <person name="Gabaldon T."/>
            <person name="Kempken F."/>
            <person name="Kumar A."/>
            <person name="Marcet-Houben M."/>
            <person name="Poggeler S."/>
            <person name="Stajich J.E."/>
            <person name="Nowrousian M."/>
        </authorList>
    </citation>
    <scope>NUCLEOTIDE SEQUENCE [LARGE SCALE GENOMIC DNA]</scope>
    <source>
        <strain evidence="3">CBS 100304</strain>
        <tissue evidence="2">Vegetative mycelium</tissue>
    </source>
</reference>
<dbReference type="AlphaFoldDB" id="U4LF06"/>
<feature type="compositionally biased region" description="Pro residues" evidence="1">
    <location>
        <begin position="532"/>
        <end position="541"/>
    </location>
</feature>
<protein>
    <submittedName>
        <fullName evidence="2">Uncharacterized protein</fullName>
    </submittedName>
</protein>
<dbReference type="EMBL" id="HF935502">
    <property type="protein sequence ID" value="CCX10027.1"/>
    <property type="molecule type" value="Genomic_DNA"/>
</dbReference>
<accession>U4LF06</accession>
<feature type="compositionally biased region" description="Basic and acidic residues" evidence="1">
    <location>
        <begin position="416"/>
        <end position="426"/>
    </location>
</feature>
<feature type="compositionally biased region" description="Low complexity" evidence="1">
    <location>
        <begin position="432"/>
        <end position="445"/>
    </location>
</feature>
<feature type="compositionally biased region" description="Low complexity" evidence="1">
    <location>
        <begin position="346"/>
        <end position="361"/>
    </location>
</feature>
<gene>
    <name evidence="2" type="ORF">PCON_09620</name>
</gene>
<dbReference type="OrthoDB" id="5406404at2759"/>
<keyword evidence="3" id="KW-1185">Reference proteome</keyword>
<feature type="region of interest" description="Disordered" evidence="1">
    <location>
        <begin position="235"/>
        <end position="612"/>
    </location>
</feature>
<feature type="compositionally biased region" description="Basic and acidic residues" evidence="1">
    <location>
        <begin position="595"/>
        <end position="612"/>
    </location>
</feature>
<feature type="compositionally biased region" description="Low complexity" evidence="1">
    <location>
        <begin position="235"/>
        <end position="245"/>
    </location>
</feature>
<dbReference type="Proteomes" id="UP000018144">
    <property type="component" value="Unassembled WGS sequence"/>
</dbReference>
<organism evidence="2 3">
    <name type="scientific">Pyronema omphalodes (strain CBS 100304)</name>
    <name type="common">Pyronema confluens</name>
    <dbReference type="NCBI Taxonomy" id="1076935"/>
    <lineage>
        <taxon>Eukaryota</taxon>
        <taxon>Fungi</taxon>
        <taxon>Dikarya</taxon>
        <taxon>Ascomycota</taxon>
        <taxon>Pezizomycotina</taxon>
        <taxon>Pezizomycetes</taxon>
        <taxon>Pezizales</taxon>
        <taxon>Pyronemataceae</taxon>
        <taxon>Pyronema</taxon>
    </lineage>
</organism>